<feature type="compositionally biased region" description="Basic and acidic residues" evidence="1">
    <location>
        <begin position="143"/>
        <end position="156"/>
    </location>
</feature>
<feature type="region of interest" description="Disordered" evidence="1">
    <location>
        <begin position="143"/>
        <end position="170"/>
    </location>
</feature>
<keyword evidence="2" id="KW-1185">Reference proteome</keyword>
<evidence type="ECO:0000313" key="3">
    <source>
        <dbReference type="RefSeq" id="XP_022252805.1"/>
    </source>
</evidence>
<sequence length="183" mass="21012">MVEKHTKQLLALTDDVEMVEGDPNDIPSPAPCDIKKTEPDKTRAYLWRSDSEAVETKNILELNNKSVSMNGNGNLPQCTGAFTNNLPSPVMSHFKLDFEIRTPEVVISAEPIEQLKKHKGVQKIYTKLQRDLRAIQQKYEKCQQKERDSQEHRESKITTNQEKKRLRLTKSQFKLTKKSSACD</sequence>
<gene>
    <name evidence="3" type="primary">LOC111088109</name>
</gene>
<evidence type="ECO:0000313" key="2">
    <source>
        <dbReference type="Proteomes" id="UP000694941"/>
    </source>
</evidence>
<name>A0ABM1TA99_LIMPO</name>
<dbReference type="InterPro" id="IPR042531">
    <property type="entry name" value="PLC-beta_C_sf"/>
</dbReference>
<reference evidence="3" key="1">
    <citation type="submission" date="2025-08" db="UniProtKB">
        <authorList>
            <consortium name="RefSeq"/>
        </authorList>
    </citation>
    <scope>IDENTIFICATION</scope>
    <source>
        <tissue evidence="3">Muscle</tissue>
    </source>
</reference>
<evidence type="ECO:0000256" key="1">
    <source>
        <dbReference type="SAM" id="MobiDB-lite"/>
    </source>
</evidence>
<organism evidence="2 3">
    <name type="scientific">Limulus polyphemus</name>
    <name type="common">Atlantic horseshoe crab</name>
    <dbReference type="NCBI Taxonomy" id="6850"/>
    <lineage>
        <taxon>Eukaryota</taxon>
        <taxon>Metazoa</taxon>
        <taxon>Ecdysozoa</taxon>
        <taxon>Arthropoda</taxon>
        <taxon>Chelicerata</taxon>
        <taxon>Merostomata</taxon>
        <taxon>Xiphosura</taxon>
        <taxon>Limulidae</taxon>
        <taxon>Limulus</taxon>
    </lineage>
</organism>
<dbReference type="Gene3D" id="1.20.1230.10">
    <property type="entry name" value="Phospholipase C beta, distal C-terminal domain"/>
    <property type="match status" value="1"/>
</dbReference>
<dbReference type="RefSeq" id="XP_022252805.1">
    <property type="nucleotide sequence ID" value="XM_022397097.1"/>
</dbReference>
<protein>
    <submittedName>
        <fullName evidence="3">Uncharacterized protein LOC111088109</fullName>
    </submittedName>
</protein>
<dbReference type="Proteomes" id="UP000694941">
    <property type="component" value="Unplaced"/>
</dbReference>
<proteinExistence type="predicted"/>
<feature type="non-terminal residue" evidence="3">
    <location>
        <position position="183"/>
    </location>
</feature>
<accession>A0ABM1TA99</accession>
<dbReference type="GeneID" id="111088109"/>
<dbReference type="SUPFAM" id="SSF69989">
    <property type="entry name" value="C-terminal domain of PLC-beta"/>
    <property type="match status" value="1"/>
</dbReference>